<name>A0A7M5VG87_9CNID</name>
<evidence type="ECO:0000256" key="3">
    <source>
        <dbReference type="ARBA" id="ARBA00022989"/>
    </source>
</evidence>
<reference evidence="8" key="1">
    <citation type="submission" date="2021-01" db="UniProtKB">
        <authorList>
            <consortium name="EnsemblMetazoa"/>
        </authorList>
    </citation>
    <scope>IDENTIFICATION</scope>
</reference>
<keyword evidence="9" id="KW-1185">Reference proteome</keyword>
<dbReference type="EnsemblMetazoa" id="CLYHEMT011710.1">
    <property type="protein sequence ID" value="CLYHEMP011710.1"/>
    <property type="gene ID" value="CLYHEMG011710"/>
</dbReference>
<dbReference type="InterPro" id="IPR028798">
    <property type="entry name" value="TPC2"/>
</dbReference>
<feature type="transmembrane region" description="Helical" evidence="6">
    <location>
        <begin position="726"/>
        <end position="748"/>
    </location>
</feature>
<keyword evidence="4 6" id="KW-0472">Membrane</keyword>
<feature type="transmembrane region" description="Helical" evidence="6">
    <location>
        <begin position="364"/>
        <end position="388"/>
    </location>
</feature>
<feature type="domain" description="Ion transport" evidence="7">
    <location>
        <begin position="147"/>
        <end position="392"/>
    </location>
</feature>
<feature type="transmembrane region" description="Helical" evidence="6">
    <location>
        <begin position="577"/>
        <end position="600"/>
    </location>
</feature>
<evidence type="ECO:0000259" key="7">
    <source>
        <dbReference type="Pfam" id="PF00520"/>
    </source>
</evidence>
<feature type="compositionally biased region" description="Polar residues" evidence="5">
    <location>
        <begin position="22"/>
        <end position="47"/>
    </location>
</feature>
<feature type="compositionally biased region" description="Polar residues" evidence="5">
    <location>
        <begin position="1"/>
        <end position="14"/>
    </location>
</feature>
<accession>A0A7M5VG87</accession>
<organism evidence="8 9">
    <name type="scientific">Clytia hemisphaerica</name>
    <dbReference type="NCBI Taxonomy" id="252671"/>
    <lineage>
        <taxon>Eukaryota</taxon>
        <taxon>Metazoa</taxon>
        <taxon>Cnidaria</taxon>
        <taxon>Hydrozoa</taxon>
        <taxon>Hydroidolina</taxon>
        <taxon>Leptothecata</taxon>
        <taxon>Obeliida</taxon>
        <taxon>Clytiidae</taxon>
        <taxon>Clytia</taxon>
    </lineage>
</organism>
<dbReference type="GO" id="GO:0022832">
    <property type="term" value="F:voltage-gated channel activity"/>
    <property type="evidence" value="ECO:0007669"/>
    <property type="project" value="InterPro"/>
</dbReference>
<dbReference type="GO" id="GO:0015280">
    <property type="term" value="F:ligand-gated sodium channel activity"/>
    <property type="evidence" value="ECO:0007669"/>
    <property type="project" value="TreeGrafter"/>
</dbReference>
<evidence type="ECO:0000256" key="2">
    <source>
        <dbReference type="ARBA" id="ARBA00022692"/>
    </source>
</evidence>
<dbReference type="InterPro" id="IPR027359">
    <property type="entry name" value="Volt_channel_dom_sf"/>
</dbReference>
<feature type="region of interest" description="Disordered" evidence="5">
    <location>
        <begin position="1"/>
        <end position="65"/>
    </location>
</feature>
<evidence type="ECO:0000313" key="8">
    <source>
        <dbReference type="EnsemblMetazoa" id="CLYHEMP011710.1"/>
    </source>
</evidence>
<comment type="subcellular location">
    <subcellularLocation>
        <location evidence="1">Membrane</location>
        <topology evidence="1">Multi-pass membrane protein</topology>
    </subcellularLocation>
</comment>
<keyword evidence="2 6" id="KW-0812">Transmembrane</keyword>
<dbReference type="Proteomes" id="UP000594262">
    <property type="component" value="Unplaced"/>
</dbReference>
<dbReference type="GO" id="GO:0019722">
    <property type="term" value="P:calcium-mediated signaling"/>
    <property type="evidence" value="ECO:0007669"/>
    <property type="project" value="TreeGrafter"/>
</dbReference>
<feature type="transmembrane region" description="Helical" evidence="6">
    <location>
        <begin position="184"/>
        <end position="202"/>
    </location>
</feature>
<feature type="domain" description="Ion transport" evidence="7">
    <location>
        <begin position="510"/>
        <end position="792"/>
    </location>
</feature>
<feature type="transmembrane region" description="Helical" evidence="6">
    <location>
        <begin position="214"/>
        <end position="236"/>
    </location>
</feature>
<feature type="transmembrane region" description="Helical" evidence="6">
    <location>
        <begin position="620"/>
        <end position="642"/>
    </location>
</feature>
<dbReference type="OrthoDB" id="6019524at2759"/>
<keyword evidence="3 6" id="KW-1133">Transmembrane helix</keyword>
<dbReference type="GO" id="GO:0097682">
    <property type="term" value="F:intracellularly phosphatidylinositol-3,5-bisphosphate-gated monatomic cation channel activity"/>
    <property type="evidence" value="ECO:0007669"/>
    <property type="project" value="TreeGrafter"/>
</dbReference>
<feature type="transmembrane region" description="Helical" evidence="6">
    <location>
        <begin position="273"/>
        <end position="295"/>
    </location>
</feature>
<feature type="transmembrane region" description="Helical" evidence="6">
    <location>
        <begin position="760"/>
        <end position="782"/>
    </location>
</feature>
<feature type="transmembrane region" description="Helical" evidence="6">
    <location>
        <begin position="512"/>
        <end position="530"/>
    </location>
</feature>
<proteinExistence type="predicted"/>
<dbReference type="SUPFAM" id="SSF81324">
    <property type="entry name" value="Voltage-gated potassium channels"/>
    <property type="match status" value="2"/>
</dbReference>
<dbReference type="PANTHER" id="PTHR46768:SF1">
    <property type="entry name" value="TWO PORE CHANNEL PROTEIN 2"/>
    <property type="match status" value="1"/>
</dbReference>
<evidence type="ECO:0000256" key="5">
    <source>
        <dbReference type="SAM" id="MobiDB-lite"/>
    </source>
</evidence>
<dbReference type="Gene3D" id="1.10.287.70">
    <property type="match status" value="2"/>
</dbReference>
<dbReference type="Gene3D" id="1.20.120.350">
    <property type="entry name" value="Voltage-gated potassium channels. Chain C"/>
    <property type="match status" value="2"/>
</dbReference>
<dbReference type="GO" id="GO:0005765">
    <property type="term" value="C:lysosomal membrane"/>
    <property type="evidence" value="ECO:0007669"/>
    <property type="project" value="InterPro"/>
</dbReference>
<dbReference type="GO" id="GO:0075509">
    <property type="term" value="P:endocytosis involved in viral entry into host cell"/>
    <property type="evidence" value="ECO:0007669"/>
    <property type="project" value="TreeGrafter"/>
</dbReference>
<evidence type="ECO:0000256" key="4">
    <source>
        <dbReference type="ARBA" id="ARBA00023136"/>
    </source>
</evidence>
<dbReference type="PANTHER" id="PTHR46768">
    <property type="entry name" value="TWO PORE CALCIUM CHANNEL PROTEIN 2"/>
    <property type="match status" value="1"/>
</dbReference>
<dbReference type="RefSeq" id="XP_066931642.1">
    <property type="nucleotide sequence ID" value="XM_067075541.1"/>
</dbReference>
<dbReference type="InterPro" id="IPR005821">
    <property type="entry name" value="Ion_trans_dom"/>
</dbReference>
<evidence type="ECO:0000256" key="1">
    <source>
        <dbReference type="ARBA" id="ARBA00004141"/>
    </source>
</evidence>
<evidence type="ECO:0000256" key="6">
    <source>
        <dbReference type="SAM" id="Phobius"/>
    </source>
</evidence>
<feature type="transmembrane region" description="Helical" evidence="6">
    <location>
        <begin position="663"/>
        <end position="683"/>
    </location>
</feature>
<evidence type="ECO:0000313" key="9">
    <source>
        <dbReference type="Proteomes" id="UP000594262"/>
    </source>
</evidence>
<dbReference type="RefSeq" id="XP_066931641.1">
    <property type="nucleotide sequence ID" value="XM_067075540.1"/>
</dbReference>
<dbReference type="GeneID" id="136819298"/>
<dbReference type="EnsemblMetazoa" id="CLYHEMT011710.2">
    <property type="protein sequence ID" value="CLYHEMP011710.2"/>
    <property type="gene ID" value="CLYHEMG011710"/>
</dbReference>
<dbReference type="AlphaFoldDB" id="A0A7M5VG87"/>
<feature type="transmembrane region" description="Helical" evidence="6">
    <location>
        <begin position="542"/>
        <end position="565"/>
    </location>
</feature>
<dbReference type="Pfam" id="PF00520">
    <property type="entry name" value="Ion_trans"/>
    <property type="match status" value="2"/>
</dbReference>
<protein>
    <recommendedName>
        <fullName evidence="7">Ion transport domain-containing protein</fullName>
    </recommendedName>
</protein>
<sequence>MSDSGGVSTPLLSDSQKEHYHTMSQHLSPIPNSNQNPTVKVITSTPLPSDLESGTDRDDRPNLSAIDSRFSAGYSSMDDRGTDNELYQSDEDLTAGGRETHALLQAAVFIEDAIEHRSICHKVDVVSLERYRMYHSKPIRWAKRLVITILLSLAFLETPSSLTISSDPRKRLDRYEFPCGVLESIELLCLIVLTADLIFRFRMVGKKTFKKSNWMIACAVVLFISYIDWLVSLGYVCEETWRMRRLLRPFFLIQSSSLMKKTVQSIQETVSQILSVLFLMALHLYFFTMLGMVLFSPVDMYGNKIIPDSDIHPKEKSLDNLHDKNEGRRYFTDLGESIMSLIILLTTANNPDVMMPAYSDNRFYALYFILFLAIGMYFFMNVLLAVIYNQFKGSFTKSMQSSFLRRRVGVRAAFEVLRGMAFYETPLESPSSCVDVFTVKSLIDEVKFSKKHRYKPYMMEYLENLPGNVVNAKQFQETFDIVFTDSIKKRHPCRTFDRPILKQIQALLLHNYFQYFGDFVSFVNVFIVTLELAMKTAFDGHSLLAIFNFCFIVYYAIEQVLMIYFIGPKRYFSHKNVWFESFVTWLLVILEILCIGFYGGPFPYLTQKEIMRRSVKYSPMSLYNILRITNMLIIIRLLRIIPSIKPLKMVASTLVDLVKNMRAFGGIVILIFYVFGIWGLMLFSGKSPQPPVNATDTSDVHVAASLNISCGSYRQLEYYANNFDDFAASIVVLWDVLVVNNWFVFLDAYNQTMKTRWAQLYFVVWWLVSVVICINLFVALVIEAFISQRERRQISEIKRSKRRKFAQNEETSRHFRVHEWFRSDYQEPTVDEIMKEINKNHYLRKYTRTQTL</sequence>